<feature type="transmembrane region" description="Helical" evidence="7">
    <location>
        <begin position="105"/>
        <end position="123"/>
    </location>
</feature>
<feature type="transmembrane region" description="Helical" evidence="7">
    <location>
        <begin position="18"/>
        <end position="36"/>
    </location>
</feature>
<dbReference type="InterPro" id="IPR051907">
    <property type="entry name" value="DoxX-like_oxidoreductase"/>
</dbReference>
<keyword evidence="6 7" id="KW-0472">Membrane</keyword>
<evidence type="ECO:0000256" key="7">
    <source>
        <dbReference type="SAM" id="Phobius"/>
    </source>
</evidence>
<protein>
    <submittedName>
        <fullName evidence="8">DoxX family protein</fullName>
    </submittedName>
</protein>
<dbReference type="PANTHER" id="PTHR33452">
    <property type="entry name" value="OXIDOREDUCTASE CATD-RELATED"/>
    <property type="match status" value="1"/>
</dbReference>
<dbReference type="RefSeq" id="WP_378298510.1">
    <property type="nucleotide sequence ID" value="NZ_JBHTJA010000019.1"/>
</dbReference>
<comment type="similarity">
    <text evidence="2">Belongs to the DoxX family.</text>
</comment>
<evidence type="ECO:0000256" key="5">
    <source>
        <dbReference type="ARBA" id="ARBA00022989"/>
    </source>
</evidence>
<dbReference type="InterPro" id="IPR032808">
    <property type="entry name" value="DoxX"/>
</dbReference>
<keyword evidence="4 7" id="KW-0812">Transmembrane</keyword>
<dbReference type="Proteomes" id="UP001596972">
    <property type="component" value="Unassembled WGS sequence"/>
</dbReference>
<evidence type="ECO:0000313" key="9">
    <source>
        <dbReference type="Proteomes" id="UP001596972"/>
    </source>
</evidence>
<dbReference type="EMBL" id="JBHTJA010000019">
    <property type="protein sequence ID" value="MFD0901290.1"/>
    <property type="molecule type" value="Genomic_DNA"/>
</dbReference>
<evidence type="ECO:0000256" key="2">
    <source>
        <dbReference type="ARBA" id="ARBA00006679"/>
    </source>
</evidence>
<evidence type="ECO:0000256" key="3">
    <source>
        <dbReference type="ARBA" id="ARBA00022475"/>
    </source>
</evidence>
<gene>
    <name evidence="8" type="ORF">ACFQ11_12885</name>
</gene>
<evidence type="ECO:0000256" key="4">
    <source>
        <dbReference type="ARBA" id="ARBA00022692"/>
    </source>
</evidence>
<comment type="subcellular location">
    <subcellularLocation>
        <location evidence="1">Cell membrane</location>
        <topology evidence="1">Multi-pass membrane protein</topology>
    </subcellularLocation>
</comment>
<keyword evidence="9" id="KW-1185">Reference proteome</keyword>
<keyword evidence="3" id="KW-1003">Cell membrane</keyword>
<reference evidence="9" key="1">
    <citation type="journal article" date="2019" name="Int. J. Syst. Evol. Microbiol.">
        <title>The Global Catalogue of Microorganisms (GCM) 10K type strain sequencing project: providing services to taxonomists for standard genome sequencing and annotation.</title>
        <authorList>
            <consortium name="The Broad Institute Genomics Platform"/>
            <consortium name="The Broad Institute Genome Sequencing Center for Infectious Disease"/>
            <person name="Wu L."/>
            <person name="Ma J."/>
        </authorList>
    </citation>
    <scope>NUCLEOTIDE SEQUENCE [LARGE SCALE GENOMIC DNA]</scope>
    <source>
        <strain evidence="9">JCM 31202</strain>
    </source>
</reference>
<organism evidence="8 9">
    <name type="scientific">Actinomadura sediminis</name>
    <dbReference type="NCBI Taxonomy" id="1038904"/>
    <lineage>
        <taxon>Bacteria</taxon>
        <taxon>Bacillati</taxon>
        <taxon>Actinomycetota</taxon>
        <taxon>Actinomycetes</taxon>
        <taxon>Streptosporangiales</taxon>
        <taxon>Thermomonosporaceae</taxon>
        <taxon>Actinomadura</taxon>
    </lineage>
</organism>
<dbReference type="Pfam" id="PF07681">
    <property type="entry name" value="DoxX"/>
    <property type="match status" value="1"/>
</dbReference>
<feature type="transmembrane region" description="Helical" evidence="7">
    <location>
        <begin position="81"/>
        <end position="98"/>
    </location>
</feature>
<evidence type="ECO:0000256" key="1">
    <source>
        <dbReference type="ARBA" id="ARBA00004651"/>
    </source>
</evidence>
<proteinExistence type="inferred from homology"/>
<sequence>MIDKLTVSSPAVTEGGTLAVRVMLGVIFINAGLGDFRLGIGEAARMHGEAGIPLSDLSAPYTAFVQVIGGTLLALGALTRVWAAGLLVVMLGAVLIVHRGEGLEGFGYPLMLAVVLAALFASGPGRYSLDALLADRRDRARRSRHALG</sequence>
<keyword evidence="5 7" id="KW-1133">Transmembrane helix</keyword>
<evidence type="ECO:0000256" key="6">
    <source>
        <dbReference type="ARBA" id="ARBA00023136"/>
    </source>
</evidence>
<accession>A0ABW3EP10</accession>
<dbReference type="PANTHER" id="PTHR33452:SF1">
    <property type="entry name" value="INNER MEMBRANE PROTEIN YPHA-RELATED"/>
    <property type="match status" value="1"/>
</dbReference>
<name>A0ABW3EP10_9ACTN</name>
<comment type="caution">
    <text evidence="8">The sequence shown here is derived from an EMBL/GenBank/DDBJ whole genome shotgun (WGS) entry which is preliminary data.</text>
</comment>
<evidence type="ECO:0000313" key="8">
    <source>
        <dbReference type="EMBL" id="MFD0901290.1"/>
    </source>
</evidence>